<evidence type="ECO:0000259" key="6">
    <source>
        <dbReference type="Pfam" id="PF00724"/>
    </source>
</evidence>
<evidence type="ECO:0000256" key="5">
    <source>
        <dbReference type="SAM" id="MobiDB-lite"/>
    </source>
</evidence>
<dbReference type="OrthoDB" id="1663137at2759"/>
<organism evidence="7 8">
    <name type="scientific">Lineolata rhizophorae</name>
    <dbReference type="NCBI Taxonomy" id="578093"/>
    <lineage>
        <taxon>Eukaryota</taxon>
        <taxon>Fungi</taxon>
        <taxon>Dikarya</taxon>
        <taxon>Ascomycota</taxon>
        <taxon>Pezizomycotina</taxon>
        <taxon>Dothideomycetes</taxon>
        <taxon>Dothideomycetes incertae sedis</taxon>
        <taxon>Lineolatales</taxon>
        <taxon>Lineolataceae</taxon>
        <taxon>Lineolata</taxon>
    </lineage>
</organism>
<dbReference type="GO" id="GO:0016491">
    <property type="term" value="F:oxidoreductase activity"/>
    <property type="evidence" value="ECO:0007669"/>
    <property type="project" value="UniProtKB-KW"/>
</dbReference>
<proteinExistence type="inferred from homology"/>
<evidence type="ECO:0000256" key="1">
    <source>
        <dbReference type="ARBA" id="ARBA00005979"/>
    </source>
</evidence>
<reference evidence="7" key="1">
    <citation type="journal article" date="2020" name="Stud. Mycol.">
        <title>101 Dothideomycetes genomes: a test case for predicting lifestyles and emergence of pathogens.</title>
        <authorList>
            <person name="Haridas S."/>
            <person name="Albert R."/>
            <person name="Binder M."/>
            <person name="Bloem J."/>
            <person name="Labutti K."/>
            <person name="Salamov A."/>
            <person name="Andreopoulos B."/>
            <person name="Baker S."/>
            <person name="Barry K."/>
            <person name="Bills G."/>
            <person name="Bluhm B."/>
            <person name="Cannon C."/>
            <person name="Castanera R."/>
            <person name="Culley D."/>
            <person name="Daum C."/>
            <person name="Ezra D."/>
            <person name="Gonzalez J."/>
            <person name="Henrissat B."/>
            <person name="Kuo A."/>
            <person name="Liang C."/>
            <person name="Lipzen A."/>
            <person name="Lutzoni F."/>
            <person name="Magnuson J."/>
            <person name="Mondo S."/>
            <person name="Nolan M."/>
            <person name="Ohm R."/>
            <person name="Pangilinan J."/>
            <person name="Park H.-J."/>
            <person name="Ramirez L."/>
            <person name="Alfaro M."/>
            <person name="Sun H."/>
            <person name="Tritt A."/>
            <person name="Yoshinaga Y."/>
            <person name="Zwiers L.-H."/>
            <person name="Turgeon B."/>
            <person name="Goodwin S."/>
            <person name="Spatafora J."/>
            <person name="Crous P."/>
            <person name="Grigoriev I."/>
        </authorList>
    </citation>
    <scope>NUCLEOTIDE SEQUENCE</scope>
    <source>
        <strain evidence="7">ATCC 16933</strain>
    </source>
</reference>
<protein>
    <recommendedName>
        <fullName evidence="6">NADH:flavin oxidoreductase/NADH oxidase N-terminal domain-containing protein</fullName>
    </recommendedName>
</protein>
<gene>
    <name evidence="7" type="ORF">BDY21DRAFT_293707</name>
</gene>
<feature type="compositionally biased region" description="Basic and acidic residues" evidence="5">
    <location>
        <begin position="15"/>
        <end position="24"/>
    </location>
</feature>
<dbReference type="PANTHER" id="PTHR43656:SF5">
    <property type="entry name" value="NADH:FLAVIN OXIDOREDUCTASE_NADH OXIDASE N-TERMINAL DOMAIN-CONTAINING PROTEIN"/>
    <property type="match status" value="1"/>
</dbReference>
<feature type="region of interest" description="Disordered" evidence="5">
    <location>
        <begin position="1"/>
        <end position="24"/>
    </location>
</feature>
<evidence type="ECO:0000313" key="7">
    <source>
        <dbReference type="EMBL" id="KAF2452949.1"/>
    </source>
</evidence>
<keyword evidence="4" id="KW-0560">Oxidoreductase</keyword>
<feature type="domain" description="NADH:flavin oxidoreductase/NADH oxidase N-terminal" evidence="6">
    <location>
        <begin position="47"/>
        <end position="385"/>
    </location>
</feature>
<name>A0A6A6NMS0_9PEZI</name>
<dbReference type="Gene3D" id="3.20.20.70">
    <property type="entry name" value="Aldolase class I"/>
    <property type="match status" value="1"/>
</dbReference>
<dbReference type="PANTHER" id="PTHR43656">
    <property type="entry name" value="BINDING OXIDOREDUCTASE, PUTATIVE (AFU_ORTHOLOGUE AFUA_2G08260)-RELATED"/>
    <property type="match status" value="1"/>
</dbReference>
<dbReference type="SUPFAM" id="SSF51395">
    <property type="entry name" value="FMN-linked oxidoreductases"/>
    <property type="match status" value="1"/>
</dbReference>
<dbReference type="AlphaFoldDB" id="A0A6A6NMS0"/>
<dbReference type="InterPro" id="IPR051799">
    <property type="entry name" value="NADH_flavin_oxidoreductase"/>
</dbReference>
<dbReference type="EMBL" id="MU001701">
    <property type="protein sequence ID" value="KAF2452949.1"/>
    <property type="molecule type" value="Genomic_DNA"/>
</dbReference>
<dbReference type="Pfam" id="PF00724">
    <property type="entry name" value="Oxidored_FMN"/>
    <property type="match status" value="1"/>
</dbReference>
<keyword evidence="8" id="KW-1185">Reference proteome</keyword>
<comment type="similarity">
    <text evidence="1">Belongs to the NADH:flavin oxidoreductase/NADH oxidase family.</text>
</comment>
<dbReference type="Proteomes" id="UP000799766">
    <property type="component" value="Unassembled WGS sequence"/>
</dbReference>
<keyword evidence="2" id="KW-0285">Flavoprotein</keyword>
<dbReference type="InterPro" id="IPR013785">
    <property type="entry name" value="Aldolase_TIM"/>
</dbReference>
<keyword evidence="3" id="KW-0288">FMN</keyword>
<accession>A0A6A6NMS0</accession>
<evidence type="ECO:0000313" key="8">
    <source>
        <dbReference type="Proteomes" id="UP000799766"/>
    </source>
</evidence>
<sequence>MPDVEHGSPIATEPGSDRALKSSSERHVYHRDIDISPLGRPIVFEHGERVAKNRLLKAAMTERMASWHPTNLAQRGVPTADMVRLYERWGEGGYGVIITGNIFIANDQLESRGNATIPLNCPFHDERFDAYEDIAGAAKKHGSLIVAQLNHPGRQVPISINANPISASNVKLEGVHLNQIFGPPRMATAIDLWYVVQGFGYAAEYLEEVGFDGIQIHAAHGYLLSQFLSSNTNHRLDMYGGDIRARARLLTRITDFCRHRTRNGFIIGIKLNSVEFQDGGLTPAEAAELCDILESTESVDFVELSGGTYERMAFRHQRESTRRREAFFAEFAELIVPRLNRTRSYLTGGFRSAGAMAAAMAECGVDGVGIGRPTAQEPNLANGILKQEIPGALKLKIPEENFPVTVAAAGALMRMISEGREPADLTKEENVNALMLHITAHLQRMRYDVMLAGHAPMVKSYVD</sequence>
<evidence type="ECO:0000256" key="2">
    <source>
        <dbReference type="ARBA" id="ARBA00022630"/>
    </source>
</evidence>
<dbReference type="InterPro" id="IPR001155">
    <property type="entry name" value="OxRdtase_FMN_N"/>
</dbReference>
<evidence type="ECO:0000256" key="3">
    <source>
        <dbReference type="ARBA" id="ARBA00022643"/>
    </source>
</evidence>
<dbReference type="GO" id="GO:0010181">
    <property type="term" value="F:FMN binding"/>
    <property type="evidence" value="ECO:0007669"/>
    <property type="project" value="InterPro"/>
</dbReference>
<evidence type="ECO:0000256" key="4">
    <source>
        <dbReference type="ARBA" id="ARBA00023002"/>
    </source>
</evidence>